<keyword evidence="2" id="KW-1185">Reference proteome</keyword>
<proteinExistence type="predicted"/>
<evidence type="ECO:0000313" key="1">
    <source>
        <dbReference type="EMBL" id="PRQ45191.1"/>
    </source>
</evidence>
<name>A0A2P6RFI2_ROSCH</name>
<dbReference type="Gramene" id="PRQ45191">
    <property type="protein sequence ID" value="PRQ45191"/>
    <property type="gene ID" value="RchiOBHm_Chr3g0487481"/>
</dbReference>
<dbReference type="Proteomes" id="UP000238479">
    <property type="component" value="Chromosome 3"/>
</dbReference>
<accession>A0A2P6RFI2</accession>
<organism evidence="1 2">
    <name type="scientific">Rosa chinensis</name>
    <name type="common">China rose</name>
    <dbReference type="NCBI Taxonomy" id="74649"/>
    <lineage>
        <taxon>Eukaryota</taxon>
        <taxon>Viridiplantae</taxon>
        <taxon>Streptophyta</taxon>
        <taxon>Embryophyta</taxon>
        <taxon>Tracheophyta</taxon>
        <taxon>Spermatophyta</taxon>
        <taxon>Magnoliopsida</taxon>
        <taxon>eudicotyledons</taxon>
        <taxon>Gunneridae</taxon>
        <taxon>Pentapetalae</taxon>
        <taxon>rosids</taxon>
        <taxon>fabids</taxon>
        <taxon>Rosales</taxon>
        <taxon>Rosaceae</taxon>
        <taxon>Rosoideae</taxon>
        <taxon>Rosoideae incertae sedis</taxon>
        <taxon>Rosa</taxon>
    </lineage>
</organism>
<sequence>MRSSGSKATSSSSPDDATIQIHHRQSFRSSCLGIKFQSRHSVDDEHVTLSPFNSQSWV</sequence>
<comment type="caution">
    <text evidence="1">The sequence shown here is derived from an EMBL/GenBank/DDBJ whole genome shotgun (WGS) entry which is preliminary data.</text>
</comment>
<gene>
    <name evidence="1" type="ORF">RchiOBHm_Chr3g0487481</name>
</gene>
<evidence type="ECO:0000313" key="2">
    <source>
        <dbReference type="Proteomes" id="UP000238479"/>
    </source>
</evidence>
<dbReference type="EMBL" id="PDCK01000041">
    <property type="protein sequence ID" value="PRQ45191.1"/>
    <property type="molecule type" value="Genomic_DNA"/>
</dbReference>
<protein>
    <submittedName>
        <fullName evidence="1">Uncharacterized protein</fullName>
    </submittedName>
</protein>
<dbReference type="AlphaFoldDB" id="A0A2P6RFI2"/>
<reference evidence="1 2" key="1">
    <citation type="journal article" date="2018" name="Nat. Genet.">
        <title>The Rosa genome provides new insights in the design of modern roses.</title>
        <authorList>
            <person name="Bendahmane M."/>
        </authorList>
    </citation>
    <scope>NUCLEOTIDE SEQUENCE [LARGE SCALE GENOMIC DNA]</scope>
    <source>
        <strain evidence="2">cv. Old Blush</strain>
    </source>
</reference>